<evidence type="ECO:0000313" key="9">
    <source>
        <dbReference type="RefSeq" id="XP_030636208.1"/>
    </source>
</evidence>
<dbReference type="PANTHER" id="PTHR31594">
    <property type="entry name" value="AIG1-TYPE G DOMAIN-CONTAINING PROTEIN"/>
    <property type="match status" value="1"/>
</dbReference>
<evidence type="ECO:0000256" key="2">
    <source>
        <dbReference type="ARBA" id="ARBA00006480"/>
    </source>
</evidence>
<proteinExistence type="inferred from homology"/>
<dbReference type="InterPro" id="IPR006574">
    <property type="entry name" value="PRY"/>
</dbReference>
<dbReference type="AlphaFoldDB" id="A0A6J2VWA1"/>
<protein>
    <submittedName>
        <fullName evidence="9">Stonustoxin subunit beta-like</fullName>
    </submittedName>
</protein>
<evidence type="ECO:0000313" key="8">
    <source>
        <dbReference type="Proteomes" id="UP000504632"/>
    </source>
</evidence>
<dbReference type="InterPro" id="IPR003877">
    <property type="entry name" value="SPRY_dom"/>
</dbReference>
<dbReference type="GO" id="GO:0031640">
    <property type="term" value="P:killing of cells of another organism"/>
    <property type="evidence" value="ECO:0007669"/>
    <property type="project" value="UniProtKB-KW"/>
</dbReference>
<dbReference type="PANTHER" id="PTHR31594:SF11">
    <property type="entry name" value="NEOVERRUCOTOXIN SUBUNIT ALPHA-LIKE ISOFORM X1-RELATED"/>
    <property type="match status" value="1"/>
</dbReference>
<evidence type="ECO:0000256" key="5">
    <source>
        <dbReference type="ARBA" id="ARBA00022735"/>
    </source>
</evidence>
<evidence type="ECO:0000256" key="1">
    <source>
        <dbReference type="ARBA" id="ARBA00004613"/>
    </source>
</evidence>
<reference evidence="9" key="1">
    <citation type="submission" date="2025-08" db="UniProtKB">
        <authorList>
            <consortium name="RefSeq"/>
        </authorList>
    </citation>
    <scope>IDENTIFICATION</scope>
</reference>
<dbReference type="Pfam" id="PF00622">
    <property type="entry name" value="SPRY"/>
    <property type="match status" value="1"/>
</dbReference>
<accession>A0A6J2VWA1</accession>
<feature type="domain" description="B30.2/SPRY" evidence="7">
    <location>
        <begin position="459"/>
        <end position="652"/>
    </location>
</feature>
<dbReference type="Pfam" id="PF18078">
    <property type="entry name" value="Thioredoxin_11"/>
    <property type="match status" value="1"/>
</dbReference>
<sequence length="676" mass="76351">MSLWSDEVIQKETKVNPQPYTNFQVAASESIGEKTKLLDVSASLKASFFAGLVEVGGSAHYLNEKTSSKLQCRVSMQHQVTTVFKELMFSGLEVQYPDVFNMKEATHVVTGVLYGANAILEFENTASDASEKQTVQGTLNVMIKKIPSMEISAEGKVDLSDTDKEKVKNFSCKFYGDYRLKQNPTTYEEAVLLYKDLPNLLGKDGELAVPLKVWLYPLKNLNDIAAQLKHMISESLISQVEKMMEDLHHAEMRTNDLLEISKTIKAKDICDKLELFNCRLKDFTTVFSQKLTELLPTIRDGTAEEKSLTDLLMSQHASGFTRSEMDDWLDGKETEIGTIKSYVTELKLEIKTPGPELDIFLIQPDVVHAFMFTFTSLKYEEPYLNKITKTTEDLRRGINIRLPDQNTPIETPWYLKPGIKETLDFSLTLIQCFPSHSKIISYISDPEHPGASVRWYRNGTCRDPYLMSVPFLKGMSADLTLDPNTAHQFLGLAEGNKKVTRLGPPSGITDSIFGTPQVLSEETLTGLCYWEAECTGDGFSIAVTHKGRKDDHSEFGCDEESWSLRCQGHRYTAHYNNQSTDIFWFTEDEIRIGVYLDCQSGTLSFYNISSDTQRYALIYTFQSCKFTGPLYAGFGIRGSDTSLCLVDSVDKEDEENLFFFFLSTGLDDIESYRGFV</sequence>
<dbReference type="InterPro" id="IPR056072">
    <property type="entry name" value="SNTX_MACPF/CDC-like_dom"/>
</dbReference>
<dbReference type="GO" id="GO:0090729">
    <property type="term" value="F:toxin activity"/>
    <property type="evidence" value="ECO:0007669"/>
    <property type="project" value="UniProtKB-KW"/>
</dbReference>
<dbReference type="InParanoid" id="A0A6J2VWA1"/>
<dbReference type="OrthoDB" id="8954335at2759"/>
<dbReference type="Gene3D" id="2.60.120.920">
    <property type="match status" value="1"/>
</dbReference>
<name>A0A6J2VWA1_CHACN</name>
<dbReference type="Pfam" id="PF24674">
    <property type="entry name" value="MACPF_SNTX"/>
    <property type="match status" value="1"/>
</dbReference>
<comment type="subcellular location">
    <subcellularLocation>
        <location evidence="1">Secreted</location>
    </subcellularLocation>
</comment>
<comment type="similarity">
    <text evidence="2">Belongs to the SNTX/VTX toxin family.</text>
</comment>
<dbReference type="InterPro" id="IPR048997">
    <property type="entry name" value="Stonustoxin-like_helical"/>
</dbReference>
<dbReference type="InterPro" id="IPR052090">
    <property type="entry name" value="Cytolytic_pore-forming_toxin"/>
</dbReference>
<dbReference type="FunCoup" id="A0A6J2VWA1">
    <property type="interactions" value="18"/>
</dbReference>
<organism evidence="8 9">
    <name type="scientific">Chanos chanos</name>
    <name type="common">Milkfish</name>
    <name type="synonym">Mugil chanos</name>
    <dbReference type="NCBI Taxonomy" id="29144"/>
    <lineage>
        <taxon>Eukaryota</taxon>
        <taxon>Metazoa</taxon>
        <taxon>Chordata</taxon>
        <taxon>Craniata</taxon>
        <taxon>Vertebrata</taxon>
        <taxon>Euteleostomi</taxon>
        <taxon>Actinopterygii</taxon>
        <taxon>Neopterygii</taxon>
        <taxon>Teleostei</taxon>
        <taxon>Ostariophysi</taxon>
        <taxon>Gonorynchiformes</taxon>
        <taxon>Chanidae</taxon>
        <taxon>Chanos</taxon>
    </lineage>
</organism>
<dbReference type="InterPro" id="IPR043136">
    <property type="entry name" value="B30.2/SPRY_sf"/>
</dbReference>
<evidence type="ECO:0000256" key="3">
    <source>
        <dbReference type="ARBA" id="ARBA00022525"/>
    </source>
</evidence>
<dbReference type="GeneID" id="115817102"/>
<dbReference type="SUPFAM" id="SSF49899">
    <property type="entry name" value="Concanavalin A-like lectins/glucanases"/>
    <property type="match status" value="1"/>
</dbReference>
<dbReference type="InterPro" id="IPR001870">
    <property type="entry name" value="B30.2/SPRY"/>
</dbReference>
<dbReference type="SMART" id="SM00589">
    <property type="entry name" value="PRY"/>
    <property type="match status" value="1"/>
</dbReference>
<dbReference type="PRINTS" id="PR01407">
    <property type="entry name" value="BUTYPHLNCDUF"/>
</dbReference>
<dbReference type="GO" id="GO:0005576">
    <property type="term" value="C:extracellular region"/>
    <property type="evidence" value="ECO:0007669"/>
    <property type="project" value="UniProtKB-SubCell"/>
</dbReference>
<gene>
    <name evidence="9" type="primary">LOC115817102</name>
</gene>
<keyword evidence="6" id="KW-0204">Cytolysis</keyword>
<evidence type="ECO:0000256" key="4">
    <source>
        <dbReference type="ARBA" id="ARBA00022656"/>
    </source>
</evidence>
<dbReference type="PROSITE" id="PS50188">
    <property type="entry name" value="B302_SPRY"/>
    <property type="match status" value="1"/>
</dbReference>
<dbReference type="InterPro" id="IPR013320">
    <property type="entry name" value="ConA-like_dom_sf"/>
</dbReference>
<dbReference type="InterPro" id="IPR040581">
    <property type="entry name" value="Thioredoxin_11"/>
</dbReference>
<dbReference type="RefSeq" id="XP_030636208.1">
    <property type="nucleotide sequence ID" value="XM_030780348.1"/>
</dbReference>
<keyword evidence="3" id="KW-0964">Secreted</keyword>
<evidence type="ECO:0000259" key="7">
    <source>
        <dbReference type="PROSITE" id="PS50188"/>
    </source>
</evidence>
<keyword evidence="5" id="KW-0354">Hemolysis</keyword>
<evidence type="ECO:0000256" key="6">
    <source>
        <dbReference type="ARBA" id="ARBA00022852"/>
    </source>
</evidence>
<dbReference type="InterPro" id="IPR003879">
    <property type="entry name" value="Butyrophylin_SPRY"/>
</dbReference>
<keyword evidence="8" id="KW-1185">Reference proteome</keyword>
<dbReference type="SMART" id="SM00449">
    <property type="entry name" value="SPRY"/>
    <property type="match status" value="1"/>
</dbReference>
<dbReference type="Proteomes" id="UP000504632">
    <property type="component" value="Chromosome 7"/>
</dbReference>
<dbReference type="Pfam" id="PF21109">
    <property type="entry name" value="Stonustoxin_helical"/>
    <property type="match status" value="1"/>
</dbReference>
<keyword evidence="4" id="KW-0800">Toxin</keyword>